<keyword evidence="2" id="KW-1185">Reference proteome</keyword>
<dbReference type="Proteomes" id="UP000604825">
    <property type="component" value="Unassembled WGS sequence"/>
</dbReference>
<evidence type="ECO:0000313" key="2">
    <source>
        <dbReference type="Proteomes" id="UP000604825"/>
    </source>
</evidence>
<proteinExistence type="predicted"/>
<dbReference type="OrthoDB" id="696234at2759"/>
<protein>
    <submittedName>
        <fullName evidence="1">Uncharacterized protein</fullName>
    </submittedName>
</protein>
<evidence type="ECO:0000313" key="1">
    <source>
        <dbReference type="EMBL" id="CAD6219537.1"/>
    </source>
</evidence>
<organism evidence="1 2">
    <name type="scientific">Miscanthus lutarioriparius</name>
    <dbReference type="NCBI Taxonomy" id="422564"/>
    <lineage>
        <taxon>Eukaryota</taxon>
        <taxon>Viridiplantae</taxon>
        <taxon>Streptophyta</taxon>
        <taxon>Embryophyta</taxon>
        <taxon>Tracheophyta</taxon>
        <taxon>Spermatophyta</taxon>
        <taxon>Magnoliopsida</taxon>
        <taxon>Liliopsida</taxon>
        <taxon>Poales</taxon>
        <taxon>Poaceae</taxon>
        <taxon>PACMAD clade</taxon>
        <taxon>Panicoideae</taxon>
        <taxon>Andropogonodae</taxon>
        <taxon>Andropogoneae</taxon>
        <taxon>Saccharinae</taxon>
        <taxon>Miscanthus</taxon>
    </lineage>
</organism>
<reference evidence="1" key="1">
    <citation type="submission" date="2020-10" db="EMBL/GenBank/DDBJ databases">
        <authorList>
            <person name="Han B."/>
            <person name="Lu T."/>
            <person name="Zhao Q."/>
            <person name="Huang X."/>
            <person name="Zhao Y."/>
        </authorList>
    </citation>
    <scope>NUCLEOTIDE SEQUENCE</scope>
</reference>
<name>A0A811N7H9_9POAL</name>
<comment type="caution">
    <text evidence="1">The sequence shown here is derived from an EMBL/GenBank/DDBJ whole genome shotgun (WGS) entry which is preliminary data.</text>
</comment>
<sequence>MGRPSIEALAMADADWRAQHYAFDDDDDDDDDQAGAPPEHLRAFEAFIDAVVPADMVLAFGREQSARARRGERRPSHQEDVKEKLKLWAKAVAAKARQDIIKHNNKNNACVHGV</sequence>
<accession>A0A811N7H9</accession>
<dbReference type="EMBL" id="CAJGYO010000003">
    <property type="protein sequence ID" value="CAD6219537.1"/>
    <property type="molecule type" value="Genomic_DNA"/>
</dbReference>
<gene>
    <name evidence="1" type="ORF">NCGR_LOCUS13175</name>
</gene>
<dbReference type="AlphaFoldDB" id="A0A811N7H9"/>